<evidence type="ECO:0000313" key="2">
    <source>
        <dbReference type="EMBL" id="KAF5193733.1"/>
    </source>
</evidence>
<feature type="region of interest" description="Disordered" evidence="1">
    <location>
        <begin position="266"/>
        <end position="286"/>
    </location>
</feature>
<dbReference type="PANTHER" id="PTHR34105:SF1">
    <property type="entry name" value="PROLINE-, GLUTAMIC ACID- AND LEUCINE-RICH PROTEIN 1"/>
    <property type="match status" value="1"/>
</dbReference>
<name>A0A7J6W9W4_THATH</name>
<feature type="compositionally biased region" description="Acidic residues" evidence="1">
    <location>
        <begin position="468"/>
        <end position="486"/>
    </location>
</feature>
<dbReference type="Proteomes" id="UP000554482">
    <property type="component" value="Unassembled WGS sequence"/>
</dbReference>
<feature type="region of interest" description="Disordered" evidence="1">
    <location>
        <begin position="1"/>
        <end position="23"/>
    </location>
</feature>
<comment type="caution">
    <text evidence="2">The sequence shown here is derived from an EMBL/GenBank/DDBJ whole genome shotgun (WGS) entry which is preliminary data.</text>
</comment>
<protein>
    <submittedName>
        <fullName evidence="2">Proline-, glutamic acid/leucine-rich protein</fullName>
    </submittedName>
</protein>
<proteinExistence type="predicted"/>
<gene>
    <name evidence="2" type="ORF">FRX31_016678</name>
</gene>
<evidence type="ECO:0000313" key="3">
    <source>
        <dbReference type="Proteomes" id="UP000554482"/>
    </source>
</evidence>
<evidence type="ECO:0000256" key="1">
    <source>
        <dbReference type="SAM" id="MobiDB-lite"/>
    </source>
</evidence>
<feature type="region of interest" description="Disordered" evidence="1">
    <location>
        <begin position="454"/>
        <end position="486"/>
    </location>
</feature>
<dbReference type="EMBL" id="JABWDY010019695">
    <property type="protein sequence ID" value="KAF5193733.1"/>
    <property type="molecule type" value="Genomic_DNA"/>
</dbReference>
<dbReference type="PANTHER" id="PTHR34105">
    <property type="entry name" value="PROLINE-, GLUTAMIC ACID- AND LEUCINE-RICH PROTEIN 1"/>
    <property type="match status" value="1"/>
</dbReference>
<dbReference type="GO" id="GO:0006364">
    <property type="term" value="P:rRNA processing"/>
    <property type="evidence" value="ECO:0007669"/>
    <property type="project" value="TreeGrafter"/>
</dbReference>
<keyword evidence="3" id="KW-1185">Reference proteome</keyword>
<dbReference type="AlphaFoldDB" id="A0A7J6W9W4"/>
<dbReference type="GO" id="GO:0005634">
    <property type="term" value="C:nucleus"/>
    <property type="evidence" value="ECO:0007669"/>
    <property type="project" value="TreeGrafter"/>
</dbReference>
<organism evidence="2 3">
    <name type="scientific">Thalictrum thalictroides</name>
    <name type="common">Rue-anemone</name>
    <name type="synonym">Anemone thalictroides</name>
    <dbReference type="NCBI Taxonomy" id="46969"/>
    <lineage>
        <taxon>Eukaryota</taxon>
        <taxon>Viridiplantae</taxon>
        <taxon>Streptophyta</taxon>
        <taxon>Embryophyta</taxon>
        <taxon>Tracheophyta</taxon>
        <taxon>Spermatophyta</taxon>
        <taxon>Magnoliopsida</taxon>
        <taxon>Ranunculales</taxon>
        <taxon>Ranunculaceae</taxon>
        <taxon>Thalictroideae</taxon>
        <taxon>Thalictrum</taxon>
    </lineage>
</organism>
<dbReference type="OrthoDB" id="20900at2759"/>
<sequence>MEFLVPPGKKPPPPLGGQELGEASDHAVQRSEQLLFYRVTILMQCCSMMFTNPYSVQQALLPFMTVAQQENICSELPSLHLYSLELLTAVINGIRNQLLPNAAEEMQVAGIKDKGLFVSEDFANIHGSWNLLFVCLNYLVSLKFWLDQSMLPTNKGGWANEERTGSIISCEFNSTWADFQLAALHALLSSLLSPAHCRPQYLGRSLDLFRRGKQETGTKLAEFCAHALLALEVLIHPRALPLANLSLNNFNGFDEGFDPKFPEKPFSSAQEQNTPFSRGVLGIDEPDPNDDLYESWLGNGEEVVFPISNIDENMEQSDNPSNADPSTERKTYDIGLLIVGTLFLDEGRCNEPTGNMNVETGRYADEVMVSIERSQVPVAFSKIGTSNKRVVIPCSQSSSSATESIKSVIDRNALEDSNKGAIPPRTEEAAFSKGTISVIDDWSPPNKLVVASSTPLLDKGNQLMSGNDSDDSIPDIVDADPDSDSG</sequence>
<feature type="compositionally biased region" description="Polar residues" evidence="1">
    <location>
        <begin position="267"/>
        <end position="276"/>
    </location>
</feature>
<accession>A0A7J6W9W4</accession>
<reference evidence="2 3" key="1">
    <citation type="submission" date="2020-06" db="EMBL/GenBank/DDBJ databases">
        <title>Transcriptomic and genomic resources for Thalictrum thalictroides and T. hernandezii: Facilitating candidate gene discovery in an emerging model plant lineage.</title>
        <authorList>
            <person name="Arias T."/>
            <person name="Riano-Pachon D.M."/>
            <person name="Di Stilio V.S."/>
        </authorList>
    </citation>
    <scope>NUCLEOTIDE SEQUENCE [LARGE SCALE GENOMIC DNA]</scope>
    <source>
        <strain evidence="3">cv. WT478/WT964</strain>
        <tissue evidence="2">Leaves</tissue>
    </source>
</reference>